<dbReference type="AlphaFoldDB" id="A0A8C7WDT3"/>
<organism evidence="6 7">
    <name type="scientific">Oncorhynchus mykiss</name>
    <name type="common">Rainbow trout</name>
    <name type="synonym">Salmo gairdneri</name>
    <dbReference type="NCBI Taxonomy" id="8022"/>
    <lineage>
        <taxon>Eukaryota</taxon>
        <taxon>Metazoa</taxon>
        <taxon>Chordata</taxon>
        <taxon>Craniata</taxon>
        <taxon>Vertebrata</taxon>
        <taxon>Euteleostomi</taxon>
        <taxon>Actinopterygii</taxon>
        <taxon>Neopterygii</taxon>
        <taxon>Teleostei</taxon>
        <taxon>Protacanthopterygii</taxon>
        <taxon>Salmoniformes</taxon>
        <taxon>Salmonidae</taxon>
        <taxon>Salmoninae</taxon>
        <taxon>Oncorhynchus</taxon>
    </lineage>
</organism>
<reference evidence="6" key="1">
    <citation type="submission" date="2020-07" db="EMBL/GenBank/DDBJ databases">
        <title>A long reads based de novo assembly of the rainbow trout Arlee double haploid line genome.</title>
        <authorList>
            <person name="Gao G."/>
            <person name="Palti Y."/>
        </authorList>
    </citation>
    <scope>NUCLEOTIDE SEQUENCE [LARGE SCALE GENOMIC DNA]</scope>
</reference>
<evidence type="ECO:0000313" key="7">
    <source>
        <dbReference type="Proteomes" id="UP000694395"/>
    </source>
</evidence>
<dbReference type="InterPro" id="IPR032675">
    <property type="entry name" value="LRR_dom_sf"/>
</dbReference>
<dbReference type="Proteomes" id="UP000694395">
    <property type="component" value="Chromosome 24"/>
</dbReference>
<evidence type="ECO:0000256" key="3">
    <source>
        <dbReference type="ARBA" id="ARBA00022490"/>
    </source>
</evidence>
<evidence type="ECO:0000256" key="5">
    <source>
        <dbReference type="ARBA" id="ARBA00022737"/>
    </source>
</evidence>
<sequence length="206" mass="22882">MSRPPLRSLHCSLPSCACVSIVVASFPILNAPSKSSHTTSLSDALTEEPNQGLRPLKRNAEKKFCSRSLRLNNNIITDLSGFNDMVSAFLSEPSQLAWVDLSFNDISHIDPVLVELKELRVLYLHGNSICNLSEVDKLGALPFLHTLTLHGNTMENEGSNRGYVIAALPHLKKLDFSAVTRQERIMAQVWHRPGNLGKNTRKNQDN</sequence>
<evidence type="ECO:0000256" key="2">
    <source>
        <dbReference type="ARBA" id="ARBA00014223"/>
    </source>
</evidence>
<reference evidence="6" key="3">
    <citation type="submission" date="2025-09" db="UniProtKB">
        <authorList>
            <consortium name="Ensembl"/>
        </authorList>
    </citation>
    <scope>IDENTIFICATION</scope>
</reference>
<evidence type="ECO:0000313" key="6">
    <source>
        <dbReference type="Ensembl" id="ENSOMYP00000087551.2"/>
    </source>
</evidence>
<evidence type="ECO:0000256" key="4">
    <source>
        <dbReference type="ARBA" id="ARBA00022614"/>
    </source>
</evidence>
<keyword evidence="4" id="KW-0433">Leucine-rich repeat</keyword>
<dbReference type="Pfam" id="PF14580">
    <property type="entry name" value="LRR_9"/>
    <property type="match status" value="1"/>
</dbReference>
<dbReference type="PANTHER" id="PTHR46545">
    <property type="entry name" value="LEUCINE-RICH REPEAT-CONTAINING PROTEIN 51"/>
    <property type="match status" value="1"/>
</dbReference>
<dbReference type="Gene3D" id="3.80.10.10">
    <property type="entry name" value="Ribonuclease Inhibitor"/>
    <property type="match status" value="1"/>
</dbReference>
<accession>A0A8C7WDT3</accession>
<keyword evidence="3" id="KW-0963">Cytoplasm</keyword>
<dbReference type="GeneTree" id="ENSGT00510000047925"/>
<dbReference type="GO" id="GO:0005737">
    <property type="term" value="C:cytoplasm"/>
    <property type="evidence" value="ECO:0007669"/>
    <property type="project" value="UniProtKB-SubCell"/>
</dbReference>
<dbReference type="SUPFAM" id="SSF52058">
    <property type="entry name" value="L domain-like"/>
    <property type="match status" value="1"/>
</dbReference>
<proteinExistence type="predicted"/>
<dbReference type="InterPro" id="IPR001611">
    <property type="entry name" value="Leu-rich_rpt"/>
</dbReference>
<dbReference type="PANTHER" id="PTHR46545:SF1">
    <property type="entry name" value="LEUCINE-RICH REPEAT-CONTAINING PROTEIN 51"/>
    <property type="match status" value="1"/>
</dbReference>
<dbReference type="Ensembl" id="ENSOMYT00000095370.2">
    <property type="protein sequence ID" value="ENSOMYP00000087551.2"/>
    <property type="gene ID" value="ENSOMYG00000040508.2"/>
</dbReference>
<keyword evidence="7" id="KW-1185">Reference proteome</keyword>
<name>A0A8C7WDT3_ONCMY</name>
<protein>
    <recommendedName>
        <fullName evidence="2">Leucine-rich repeat-containing protein 51</fullName>
    </recommendedName>
</protein>
<dbReference type="PROSITE" id="PS51450">
    <property type="entry name" value="LRR"/>
    <property type="match status" value="1"/>
</dbReference>
<evidence type="ECO:0000256" key="1">
    <source>
        <dbReference type="ARBA" id="ARBA00004496"/>
    </source>
</evidence>
<comment type="subcellular location">
    <subcellularLocation>
        <location evidence="1">Cytoplasm</location>
    </subcellularLocation>
</comment>
<gene>
    <name evidence="6" type="primary">lrrc51</name>
</gene>
<keyword evidence="5" id="KW-0677">Repeat</keyword>
<reference evidence="6" key="2">
    <citation type="submission" date="2025-08" db="UniProtKB">
        <authorList>
            <consortium name="Ensembl"/>
        </authorList>
    </citation>
    <scope>IDENTIFICATION</scope>
</reference>